<protein>
    <recommendedName>
        <fullName evidence="4">YtxH domain-containing protein</fullName>
    </recommendedName>
</protein>
<dbReference type="Proteomes" id="UP000218366">
    <property type="component" value="Unassembled WGS sequence"/>
</dbReference>
<dbReference type="EMBL" id="NWMW01000001">
    <property type="protein sequence ID" value="PCD04579.1"/>
    <property type="molecule type" value="Genomic_DNA"/>
</dbReference>
<organism evidence="2 3">
    <name type="scientific">Sphingomonas spermidinifaciens</name>
    <dbReference type="NCBI Taxonomy" id="1141889"/>
    <lineage>
        <taxon>Bacteria</taxon>
        <taxon>Pseudomonadati</taxon>
        <taxon>Pseudomonadota</taxon>
        <taxon>Alphaproteobacteria</taxon>
        <taxon>Sphingomonadales</taxon>
        <taxon>Sphingomonadaceae</taxon>
        <taxon>Sphingomonas</taxon>
    </lineage>
</organism>
<keyword evidence="1" id="KW-0812">Transmembrane</keyword>
<reference evidence="2 3" key="1">
    <citation type="submission" date="2017-09" db="EMBL/GenBank/DDBJ databases">
        <title>Sphingomonas spermidinifaciens 9NM-10, whole genome shotgun sequence.</title>
        <authorList>
            <person name="Feng G."/>
            <person name="Zhu H."/>
        </authorList>
    </citation>
    <scope>NUCLEOTIDE SEQUENCE [LARGE SCALE GENOMIC DNA]</scope>
    <source>
        <strain evidence="2 3">9NM-10</strain>
    </source>
</reference>
<name>A0A2A4B9Y1_9SPHN</name>
<sequence length="92" mass="9110">MEASPLAALLGGVAIGVAIGALLPRTQREAEALGPLGKRLTDGAAAAARAAREAGRQEIEALIPDKDGAKEKATALLGNVAKAARDGARSAA</sequence>
<keyword evidence="3" id="KW-1185">Reference proteome</keyword>
<evidence type="ECO:0000256" key="1">
    <source>
        <dbReference type="SAM" id="Phobius"/>
    </source>
</evidence>
<accession>A0A2A4B9Y1</accession>
<gene>
    <name evidence="2" type="ORF">COC42_00165</name>
</gene>
<proteinExistence type="predicted"/>
<keyword evidence="1" id="KW-1133">Transmembrane helix</keyword>
<evidence type="ECO:0000313" key="2">
    <source>
        <dbReference type="EMBL" id="PCD04579.1"/>
    </source>
</evidence>
<keyword evidence="1" id="KW-0472">Membrane</keyword>
<dbReference type="AlphaFoldDB" id="A0A2A4B9Y1"/>
<evidence type="ECO:0008006" key="4">
    <source>
        <dbReference type="Google" id="ProtNLM"/>
    </source>
</evidence>
<evidence type="ECO:0000313" key="3">
    <source>
        <dbReference type="Proteomes" id="UP000218366"/>
    </source>
</evidence>
<comment type="caution">
    <text evidence="2">The sequence shown here is derived from an EMBL/GenBank/DDBJ whole genome shotgun (WGS) entry which is preliminary data.</text>
</comment>
<feature type="transmembrane region" description="Helical" evidence="1">
    <location>
        <begin position="6"/>
        <end position="23"/>
    </location>
</feature>